<dbReference type="InterPro" id="IPR044865">
    <property type="entry name" value="MRH_dom"/>
</dbReference>
<evidence type="ECO:0000313" key="9">
    <source>
        <dbReference type="EMBL" id="KAJ1921503.1"/>
    </source>
</evidence>
<sequence>MTIFVNSKLTLTLTLIALSGLNTSLYCLAQQDLGVNAKQLSYVRGVSPELLRKYQPNENQTFSCLDGSKVIKYERVNDDYCDCPDGSDEPGTSACNNSKFYCENKGHIPSIIDSIRVNDGICDEACCDGSDEWGTSTECPNTCEAVNREYRKVVEERQRIELAGAKLKQEYIETARKLLQENTEKLSAKEKELAKKTKEFEELEKKKDDLENKERELREKKNAEKESKLNQVKSKVLSDVFKLRTRLSQNENDSKQYLYKLVNLVHQVKVGHNAEYDDKAVTMAIEAYDQLSQNRYNLENDALRAFSEEELAEQNGNEENDLKRDEESYDSCTSTILLLDNNIKQNSEDISELEKILNELKQGYNKNYHDSAVKGAVQEYETLLQERASREPTEEQKKARDEQSAQWRETLESAKKDIEEIETEFSENSANNDSDSELDGMELSSVRDDYYKSRGEKSTIENEIEKLKKDIDANTGPDHMLLALKGQCMSKDLGQYTYEICWLENAVQIENRDNSRQNLGSFAGLGAATTSSDGDDTTRIEDGGDDLAPAHFVHRYENGAYCWNGPHRSIMMVLECGEINEIMSVIEPTKCEYQAKVKSPVACPNLETLENQKHSSHHDGEQPKGTTAVSVGVESEKESDVIVGSDQKKQEEHQGSEPPSEINEEKPVHDEL</sequence>
<evidence type="ECO:0000256" key="4">
    <source>
        <dbReference type="ARBA" id="ARBA00023157"/>
    </source>
</evidence>
<feature type="region of interest" description="Disordered" evidence="6">
    <location>
        <begin position="204"/>
        <end position="226"/>
    </location>
</feature>
<keyword evidence="5" id="KW-0175">Coiled coil</keyword>
<keyword evidence="10" id="KW-1185">Reference proteome</keyword>
<dbReference type="InterPro" id="IPR009011">
    <property type="entry name" value="Man6P_isomerase_rcpt-bd_dom_sf"/>
</dbReference>
<reference evidence="9" key="1">
    <citation type="submission" date="2022-07" db="EMBL/GenBank/DDBJ databases">
        <title>Phylogenomic reconstructions and comparative analyses of Kickxellomycotina fungi.</title>
        <authorList>
            <person name="Reynolds N.K."/>
            <person name="Stajich J.E."/>
            <person name="Barry K."/>
            <person name="Grigoriev I.V."/>
            <person name="Crous P."/>
            <person name="Smith M.E."/>
        </authorList>
    </citation>
    <scope>NUCLEOTIDE SEQUENCE</scope>
    <source>
        <strain evidence="9">NBRC 100468</strain>
    </source>
</reference>
<name>A0A9W8DWF2_9FUNG</name>
<keyword evidence="2 7" id="KW-0732">Signal</keyword>
<comment type="caution">
    <text evidence="9">The sequence shown here is derived from an EMBL/GenBank/DDBJ whole genome shotgun (WGS) entry which is preliminary data.</text>
</comment>
<dbReference type="Pfam" id="PF13015">
    <property type="entry name" value="PRKCSH_1"/>
    <property type="match status" value="1"/>
</dbReference>
<dbReference type="InterPro" id="IPR028146">
    <property type="entry name" value="PRKCSH_N"/>
</dbReference>
<proteinExistence type="predicted"/>
<gene>
    <name evidence="9" type="ORF">H4219_000540</name>
</gene>
<evidence type="ECO:0000256" key="1">
    <source>
        <dbReference type="ARBA" id="ARBA00022387"/>
    </source>
</evidence>
<dbReference type="OrthoDB" id="28322at2759"/>
<feature type="region of interest" description="Disordered" evidence="6">
    <location>
        <begin position="386"/>
        <end position="408"/>
    </location>
</feature>
<evidence type="ECO:0000313" key="10">
    <source>
        <dbReference type="Proteomes" id="UP001150538"/>
    </source>
</evidence>
<protein>
    <recommendedName>
        <fullName evidence="1">Glucosidase 2 subunit beta</fullName>
    </recommendedName>
</protein>
<dbReference type="AlphaFoldDB" id="A0A9W8DWF2"/>
<evidence type="ECO:0000256" key="6">
    <source>
        <dbReference type="SAM" id="MobiDB-lite"/>
    </source>
</evidence>
<dbReference type="PROSITE" id="PS51914">
    <property type="entry name" value="MRH"/>
    <property type="match status" value="1"/>
</dbReference>
<feature type="chain" id="PRO_5040860076" description="Glucosidase 2 subunit beta" evidence="7">
    <location>
        <begin position="30"/>
        <end position="672"/>
    </location>
</feature>
<dbReference type="PANTHER" id="PTHR12630">
    <property type="entry name" value="N-LINKED OLIGOSACCHARIDE PROCESSING"/>
    <property type="match status" value="1"/>
</dbReference>
<dbReference type="Proteomes" id="UP001150538">
    <property type="component" value="Unassembled WGS sequence"/>
</dbReference>
<dbReference type="InterPro" id="IPR039794">
    <property type="entry name" value="Gtb1-like"/>
</dbReference>
<dbReference type="EMBL" id="JANBPU010000004">
    <property type="protein sequence ID" value="KAJ1921503.1"/>
    <property type="molecule type" value="Genomic_DNA"/>
</dbReference>
<dbReference type="InterPro" id="IPR036607">
    <property type="entry name" value="PRKCSH"/>
</dbReference>
<dbReference type="Pfam" id="PF12999">
    <property type="entry name" value="PRKCSH-like"/>
    <property type="match status" value="1"/>
</dbReference>
<dbReference type="GO" id="GO:0017177">
    <property type="term" value="C:glucosidase II complex"/>
    <property type="evidence" value="ECO:0007669"/>
    <property type="project" value="TreeGrafter"/>
</dbReference>
<evidence type="ECO:0000256" key="2">
    <source>
        <dbReference type="ARBA" id="ARBA00022729"/>
    </source>
</evidence>
<feature type="region of interest" description="Disordered" evidence="6">
    <location>
        <begin position="422"/>
        <end position="443"/>
    </location>
</feature>
<dbReference type="Gene3D" id="2.70.130.10">
    <property type="entry name" value="Mannose-6-phosphate receptor binding domain"/>
    <property type="match status" value="1"/>
</dbReference>
<feature type="region of interest" description="Disordered" evidence="6">
    <location>
        <begin position="611"/>
        <end position="672"/>
    </location>
</feature>
<feature type="compositionally biased region" description="Basic and acidic residues" evidence="6">
    <location>
        <begin position="611"/>
        <end position="622"/>
    </location>
</feature>
<feature type="domain" description="MRH" evidence="8">
    <location>
        <begin position="486"/>
        <end position="605"/>
    </location>
</feature>
<keyword evidence="3" id="KW-0256">Endoplasmic reticulum</keyword>
<dbReference type="SUPFAM" id="SSF50911">
    <property type="entry name" value="Mannose 6-phosphate receptor domain"/>
    <property type="match status" value="1"/>
</dbReference>
<feature type="signal peptide" evidence="7">
    <location>
        <begin position="1"/>
        <end position="29"/>
    </location>
</feature>
<organism evidence="9 10">
    <name type="scientific">Mycoemilia scoparia</name>
    <dbReference type="NCBI Taxonomy" id="417184"/>
    <lineage>
        <taxon>Eukaryota</taxon>
        <taxon>Fungi</taxon>
        <taxon>Fungi incertae sedis</taxon>
        <taxon>Zoopagomycota</taxon>
        <taxon>Kickxellomycotina</taxon>
        <taxon>Kickxellomycetes</taxon>
        <taxon>Kickxellales</taxon>
        <taxon>Kickxellaceae</taxon>
        <taxon>Mycoemilia</taxon>
    </lineage>
</organism>
<feature type="compositionally biased region" description="Basic and acidic residues" evidence="6">
    <location>
        <begin position="387"/>
        <end position="408"/>
    </location>
</feature>
<dbReference type="PANTHER" id="PTHR12630:SF1">
    <property type="entry name" value="GLUCOSIDASE 2 SUBUNIT BETA"/>
    <property type="match status" value="1"/>
</dbReference>
<feature type="compositionally biased region" description="Basic and acidic residues" evidence="6">
    <location>
        <begin position="663"/>
        <end position="672"/>
    </location>
</feature>
<evidence type="ECO:0000256" key="3">
    <source>
        <dbReference type="ARBA" id="ARBA00022824"/>
    </source>
</evidence>
<keyword evidence="4" id="KW-1015">Disulfide bond</keyword>
<evidence type="ECO:0000256" key="5">
    <source>
        <dbReference type="SAM" id="Coils"/>
    </source>
</evidence>
<feature type="compositionally biased region" description="Basic and acidic residues" evidence="6">
    <location>
        <begin position="634"/>
        <end position="655"/>
    </location>
</feature>
<evidence type="ECO:0000256" key="7">
    <source>
        <dbReference type="SAM" id="SignalP"/>
    </source>
</evidence>
<feature type="coiled-coil region" evidence="5">
    <location>
        <begin position="308"/>
        <end position="363"/>
    </location>
</feature>
<accession>A0A9W8DWF2</accession>
<evidence type="ECO:0000259" key="8">
    <source>
        <dbReference type="PROSITE" id="PS51914"/>
    </source>
</evidence>
<dbReference type="GO" id="GO:0006491">
    <property type="term" value="P:N-glycan processing"/>
    <property type="evidence" value="ECO:0007669"/>
    <property type="project" value="TreeGrafter"/>
</dbReference>